<evidence type="ECO:0000313" key="2">
    <source>
        <dbReference type="EMBL" id="MFE7967488.1"/>
    </source>
</evidence>
<dbReference type="InterPro" id="IPR011717">
    <property type="entry name" value="TPR-4"/>
</dbReference>
<gene>
    <name evidence="2" type="ORF">ACFU0X_31385</name>
</gene>
<dbReference type="EMBL" id="JBHVBU010000153">
    <property type="protein sequence ID" value="MFE7967488.1"/>
    <property type="molecule type" value="Genomic_DNA"/>
</dbReference>
<name>A0ABW6JPZ6_STRCE</name>
<comment type="caution">
    <text evidence="2">The sequence shown here is derived from an EMBL/GenBank/DDBJ whole genome shotgun (WGS) entry which is preliminary data.</text>
</comment>
<reference evidence="2 3" key="1">
    <citation type="submission" date="2024-09" db="EMBL/GenBank/DDBJ databases">
        <title>The Natural Products Discovery Center: Release of the First 8490 Sequenced Strains for Exploring Actinobacteria Biosynthetic Diversity.</title>
        <authorList>
            <person name="Kalkreuter E."/>
            <person name="Kautsar S.A."/>
            <person name="Yang D."/>
            <person name="Bader C.D."/>
            <person name="Teijaro C.N."/>
            <person name="Fluegel L."/>
            <person name="Davis C.M."/>
            <person name="Simpson J.R."/>
            <person name="Lauterbach L."/>
            <person name="Steele A.D."/>
            <person name="Gui C."/>
            <person name="Meng S."/>
            <person name="Li G."/>
            <person name="Viehrig K."/>
            <person name="Ye F."/>
            <person name="Su P."/>
            <person name="Kiefer A.F."/>
            <person name="Nichols A."/>
            <person name="Cepeda A.J."/>
            <person name="Yan W."/>
            <person name="Fan B."/>
            <person name="Jiang Y."/>
            <person name="Adhikari A."/>
            <person name="Zheng C.-J."/>
            <person name="Schuster L."/>
            <person name="Cowan T.M."/>
            <person name="Smanski M.J."/>
            <person name="Chevrette M.G."/>
            <person name="De Carvalho L.P.S."/>
            <person name="Shen B."/>
        </authorList>
    </citation>
    <scope>NUCLEOTIDE SEQUENCE [LARGE SCALE GENOMIC DNA]</scope>
    <source>
        <strain evidence="2 3">NPDC057399</strain>
    </source>
</reference>
<sequence>MRIFRPRGPLDVSSVGSPLAQAVAMHRAGRHADAEREARAVAASRSRRRNDTWAPVALHVAAIAAGAQGRHAEAVALHDEALPHFARAFGDGHPQTLKARSDRAQVLTSLGRYAECETECKAVASAAARRPEPEAAHVALAARNGQVFALTALGRHPEAEALAREVLAAARGMPERFSLVLRLNLARSLNGQARHEEALAEAEHALRLHRGLPAAEQRPEAGAVDLATATALLGVGRRDEARVRAVAAHDACLAVLGPDHRRTEEARELVDRIGA</sequence>
<dbReference type="Gene3D" id="1.25.40.10">
    <property type="entry name" value="Tetratricopeptide repeat domain"/>
    <property type="match status" value="2"/>
</dbReference>
<dbReference type="Pfam" id="PF13424">
    <property type="entry name" value="TPR_12"/>
    <property type="match status" value="1"/>
</dbReference>
<evidence type="ECO:0000313" key="3">
    <source>
        <dbReference type="Proteomes" id="UP001600650"/>
    </source>
</evidence>
<protein>
    <submittedName>
        <fullName evidence="2">Tetratricopeptide repeat protein</fullName>
    </submittedName>
</protein>
<proteinExistence type="predicted"/>
<keyword evidence="3" id="KW-1185">Reference proteome</keyword>
<dbReference type="InterPro" id="IPR011990">
    <property type="entry name" value="TPR-like_helical_dom_sf"/>
</dbReference>
<feature type="compositionally biased region" description="Basic and acidic residues" evidence="1">
    <location>
        <begin position="30"/>
        <end position="39"/>
    </location>
</feature>
<dbReference type="RefSeq" id="WP_254586974.1">
    <property type="nucleotide sequence ID" value="NZ_JBHVBU010000153.1"/>
</dbReference>
<evidence type="ECO:0000256" key="1">
    <source>
        <dbReference type="SAM" id="MobiDB-lite"/>
    </source>
</evidence>
<dbReference type="Pfam" id="PF07721">
    <property type="entry name" value="TPR_4"/>
    <property type="match status" value="1"/>
</dbReference>
<dbReference type="SUPFAM" id="SSF48452">
    <property type="entry name" value="TPR-like"/>
    <property type="match status" value="2"/>
</dbReference>
<organism evidence="2 3">
    <name type="scientific">Streptomyces cellulosae</name>
    <dbReference type="NCBI Taxonomy" id="1968"/>
    <lineage>
        <taxon>Bacteria</taxon>
        <taxon>Bacillati</taxon>
        <taxon>Actinomycetota</taxon>
        <taxon>Actinomycetes</taxon>
        <taxon>Kitasatosporales</taxon>
        <taxon>Streptomycetaceae</taxon>
        <taxon>Streptomyces</taxon>
    </lineage>
</organism>
<dbReference type="Proteomes" id="UP001600650">
    <property type="component" value="Unassembled WGS sequence"/>
</dbReference>
<accession>A0ABW6JPZ6</accession>
<feature type="region of interest" description="Disordered" evidence="1">
    <location>
        <begin position="27"/>
        <end position="46"/>
    </location>
</feature>